<name>A0A4Q0M760_9SPHI</name>
<dbReference type="InterPro" id="IPR003439">
    <property type="entry name" value="ABC_transporter-like_ATP-bd"/>
</dbReference>
<dbReference type="PROSITE" id="PS50893">
    <property type="entry name" value="ABC_TRANSPORTER_2"/>
    <property type="match status" value="2"/>
</dbReference>
<comment type="caution">
    <text evidence="4">The sequence shown here is derived from an EMBL/GenBank/DDBJ whole genome shotgun (WGS) entry which is preliminary data.</text>
</comment>
<dbReference type="SUPFAM" id="SSF52540">
    <property type="entry name" value="P-loop containing nucleoside triphosphate hydrolases"/>
    <property type="match status" value="2"/>
</dbReference>
<reference evidence="4 5" key="1">
    <citation type="submission" date="2018-12" db="EMBL/GenBank/DDBJ databases">
        <title>The Draft Genome Sequence of the Soil Bacterium Pedobacter tournemirensis R1.</title>
        <authorList>
            <person name="He J."/>
        </authorList>
    </citation>
    <scope>NUCLEOTIDE SEQUENCE [LARGE SCALE GENOMIC DNA]</scope>
    <source>
        <strain evidence="4 5">R1</strain>
    </source>
</reference>
<proteinExistence type="predicted"/>
<dbReference type="EMBL" id="RXOC01000009">
    <property type="protein sequence ID" value="RXF68920.1"/>
    <property type="molecule type" value="Genomic_DNA"/>
</dbReference>
<keyword evidence="1" id="KW-0547">Nucleotide-binding</keyword>
<evidence type="ECO:0000313" key="4">
    <source>
        <dbReference type="EMBL" id="RXF68920.1"/>
    </source>
</evidence>
<dbReference type="PANTHER" id="PTHR43158:SF2">
    <property type="entry name" value="SKFA PEPTIDE EXPORT ATP-BINDING PROTEIN SKFE"/>
    <property type="match status" value="1"/>
</dbReference>
<dbReference type="PANTHER" id="PTHR43158">
    <property type="entry name" value="SKFA PEPTIDE EXPORT ATP-BINDING PROTEIN SKFE"/>
    <property type="match status" value="1"/>
</dbReference>
<dbReference type="InterPro" id="IPR027417">
    <property type="entry name" value="P-loop_NTPase"/>
</dbReference>
<dbReference type="InterPro" id="IPR003593">
    <property type="entry name" value="AAA+_ATPase"/>
</dbReference>
<dbReference type="GO" id="GO:0005524">
    <property type="term" value="F:ATP binding"/>
    <property type="evidence" value="ECO:0007669"/>
    <property type="project" value="UniProtKB-KW"/>
</dbReference>
<dbReference type="GO" id="GO:0016887">
    <property type="term" value="F:ATP hydrolysis activity"/>
    <property type="evidence" value="ECO:0007669"/>
    <property type="project" value="InterPro"/>
</dbReference>
<dbReference type="RefSeq" id="WP_128770162.1">
    <property type="nucleotide sequence ID" value="NZ_RXOC01000009.1"/>
</dbReference>
<keyword evidence="2 4" id="KW-0067">ATP-binding</keyword>
<dbReference type="SMART" id="SM00382">
    <property type="entry name" value="AAA"/>
    <property type="match status" value="2"/>
</dbReference>
<sequence>MDSLILSLGGITVRNLNSILFNDLCFDIHEGEQWALVGPSGSGKTALLETIAGKFHISGGEAKYPFFNKYVSRFEIADPLFNRQKLIALVSSRHHFRNLSNTSSFYYQQRFNSADSEDVETVEQYLHSIKSNTPVVWTYSRVTERLRLTPLLGKQLIKLSNGETKRLLFAAALLKNPVLLLLDSPFTGLDAESRKDLNYLLSEIADSGIHIVMATPPGEIPDVITNVAILQDRKVIKAEQKKYFDAAQASYPETAQIDADELNRLLAIHVAQTHKTLLEMKDIVIRYGDKLILDHVNWVVASGERWALLGPNGAGKSTLLSLVNGDNPQAYANDIILFDRKRGSGESIWDIKKKIGFVSPELFQYFPVSSSCLQVIESGFYDTLGLFRPSDPFKASISKRWMELLEISASTREQFRNVSASVQRLCLLCRALVKNPPLLIFDEPCQGLDPHQQEHFKKVVDEICKYSNVGLIYVTHYPHEIPESVNHTLKLNDGKVVA</sequence>
<evidence type="ECO:0000256" key="2">
    <source>
        <dbReference type="ARBA" id="ARBA00022840"/>
    </source>
</evidence>
<evidence type="ECO:0000259" key="3">
    <source>
        <dbReference type="PROSITE" id="PS50893"/>
    </source>
</evidence>
<dbReference type="Pfam" id="PF00005">
    <property type="entry name" value="ABC_tran"/>
    <property type="match status" value="2"/>
</dbReference>
<accession>A0A4Q0M760</accession>
<organism evidence="4 5">
    <name type="scientific">Arcticibacter tournemirensis</name>
    <dbReference type="NCBI Taxonomy" id="699437"/>
    <lineage>
        <taxon>Bacteria</taxon>
        <taxon>Pseudomonadati</taxon>
        <taxon>Bacteroidota</taxon>
        <taxon>Sphingobacteriia</taxon>
        <taxon>Sphingobacteriales</taxon>
        <taxon>Sphingobacteriaceae</taxon>
        <taxon>Arcticibacter</taxon>
    </lineage>
</organism>
<feature type="domain" description="ABC transporter" evidence="3">
    <location>
        <begin position="278"/>
        <end position="497"/>
    </location>
</feature>
<gene>
    <name evidence="4" type="ORF">EKH83_14460</name>
</gene>
<dbReference type="AlphaFoldDB" id="A0A4Q0M760"/>
<evidence type="ECO:0000313" key="5">
    <source>
        <dbReference type="Proteomes" id="UP000290848"/>
    </source>
</evidence>
<evidence type="ECO:0000256" key="1">
    <source>
        <dbReference type="ARBA" id="ARBA00022741"/>
    </source>
</evidence>
<protein>
    <submittedName>
        <fullName evidence="4">ATP-binding cassette domain-containing protein</fullName>
    </submittedName>
</protein>
<dbReference type="Gene3D" id="3.40.50.300">
    <property type="entry name" value="P-loop containing nucleotide triphosphate hydrolases"/>
    <property type="match status" value="2"/>
</dbReference>
<dbReference type="Proteomes" id="UP000290848">
    <property type="component" value="Unassembled WGS sequence"/>
</dbReference>
<feature type="domain" description="ABC transporter" evidence="3">
    <location>
        <begin position="6"/>
        <end position="257"/>
    </location>
</feature>